<gene>
    <name evidence="4" type="ORF">GH810_11740</name>
</gene>
<evidence type="ECO:0000256" key="1">
    <source>
        <dbReference type="ARBA" id="ARBA00006484"/>
    </source>
</evidence>
<dbReference type="SUPFAM" id="SSF51735">
    <property type="entry name" value="NAD(P)-binding Rossmann-fold domains"/>
    <property type="match status" value="1"/>
</dbReference>
<organism evidence="4 5">
    <name type="scientific">Acetobacterium paludosum</name>
    <dbReference type="NCBI Taxonomy" id="52693"/>
    <lineage>
        <taxon>Bacteria</taxon>
        <taxon>Bacillati</taxon>
        <taxon>Bacillota</taxon>
        <taxon>Clostridia</taxon>
        <taxon>Eubacteriales</taxon>
        <taxon>Eubacteriaceae</taxon>
        <taxon>Acetobacterium</taxon>
    </lineage>
</organism>
<proteinExistence type="inferred from homology"/>
<dbReference type="RefSeq" id="WP_148568253.1">
    <property type="nucleotide sequence ID" value="NZ_RXYA01000016.1"/>
</dbReference>
<evidence type="ECO:0000256" key="2">
    <source>
        <dbReference type="ARBA" id="ARBA00022857"/>
    </source>
</evidence>
<dbReference type="Proteomes" id="UP000616595">
    <property type="component" value="Unassembled WGS sequence"/>
</dbReference>
<reference evidence="4" key="1">
    <citation type="submission" date="2019-10" db="EMBL/GenBank/DDBJ databases">
        <authorList>
            <person name="Ross D.E."/>
            <person name="Gulliver D."/>
        </authorList>
    </citation>
    <scope>NUCLEOTIDE SEQUENCE</scope>
    <source>
        <strain evidence="4">DER-2019</strain>
    </source>
</reference>
<dbReference type="FunFam" id="3.40.50.720:FF:000084">
    <property type="entry name" value="Short-chain dehydrogenase reductase"/>
    <property type="match status" value="1"/>
</dbReference>
<dbReference type="InterPro" id="IPR002347">
    <property type="entry name" value="SDR_fam"/>
</dbReference>
<comment type="caution">
    <text evidence="4">The sequence shown here is derived from an EMBL/GenBank/DDBJ whole genome shotgun (WGS) entry which is preliminary data.</text>
</comment>
<keyword evidence="2" id="KW-0521">NADP</keyword>
<dbReference type="EMBL" id="WJBD01000014">
    <property type="protein sequence ID" value="MBC3888985.1"/>
    <property type="molecule type" value="Genomic_DNA"/>
</dbReference>
<keyword evidence="3" id="KW-0560">Oxidoreductase</keyword>
<evidence type="ECO:0000313" key="5">
    <source>
        <dbReference type="Proteomes" id="UP000616595"/>
    </source>
</evidence>
<dbReference type="OrthoDB" id="9803333at2"/>
<dbReference type="PRINTS" id="PR00081">
    <property type="entry name" value="GDHRDH"/>
</dbReference>
<evidence type="ECO:0000313" key="4">
    <source>
        <dbReference type="EMBL" id="MBC3888985.1"/>
    </source>
</evidence>
<dbReference type="InterPro" id="IPR020904">
    <property type="entry name" value="Sc_DH/Rdtase_CS"/>
</dbReference>
<comment type="similarity">
    <text evidence="1">Belongs to the short-chain dehydrogenases/reductases (SDR) family.</text>
</comment>
<dbReference type="Pfam" id="PF13561">
    <property type="entry name" value="adh_short_C2"/>
    <property type="match status" value="1"/>
</dbReference>
<dbReference type="PRINTS" id="PR00080">
    <property type="entry name" value="SDRFAMILY"/>
</dbReference>
<dbReference type="InterPro" id="IPR036291">
    <property type="entry name" value="NAD(P)-bd_dom_sf"/>
</dbReference>
<dbReference type="PANTHER" id="PTHR43618">
    <property type="entry name" value="7-ALPHA-HYDROXYSTEROID DEHYDROGENASE"/>
    <property type="match status" value="1"/>
</dbReference>
<name>A0A923HXI0_9FIRM</name>
<accession>A0A923HXI0</accession>
<dbReference type="Gene3D" id="3.40.50.720">
    <property type="entry name" value="NAD(P)-binding Rossmann-like Domain"/>
    <property type="match status" value="1"/>
</dbReference>
<reference evidence="4" key="2">
    <citation type="submission" date="2020-10" db="EMBL/GenBank/DDBJ databases">
        <title>Comparative genomics of the Acetobacterium genus.</title>
        <authorList>
            <person name="Marshall C."/>
            <person name="May H."/>
            <person name="Norman S."/>
        </authorList>
    </citation>
    <scope>NUCLEOTIDE SEQUENCE</scope>
    <source>
        <strain evidence="4">DER-2019</strain>
    </source>
</reference>
<dbReference type="GO" id="GO:0008206">
    <property type="term" value="P:bile acid metabolic process"/>
    <property type="evidence" value="ECO:0007669"/>
    <property type="project" value="UniProtKB-ARBA"/>
</dbReference>
<dbReference type="PANTHER" id="PTHR43618:SF8">
    <property type="entry name" value="7ALPHA-HYDROXYSTEROID DEHYDROGENASE"/>
    <property type="match status" value="1"/>
</dbReference>
<dbReference type="InterPro" id="IPR052178">
    <property type="entry name" value="Sec_Metab_Biosynth_SDR"/>
</dbReference>
<evidence type="ECO:0000256" key="3">
    <source>
        <dbReference type="ARBA" id="ARBA00023002"/>
    </source>
</evidence>
<sequence>MNLFDLTGKVAIVTGASGGLGADAARAYAEAGADVAILARRKDRLEELAQELITNFGHKVLAVQCDVTKEESTKSAVAEVFQTFGHLDILLNNAGVALHGTVESMSAAEWQKAFDTNVMGIVNMCKYVIPHMKDKNYGKIVNTASVNAIIADKELALVRHSYNTTKAAVRGLTMAMAATYMQNGITVNSVGPGLFESEMTVDTLFKSEAFLKMYNHNSPAGRPGNRGECNGAIIFLSSDASSYITSQHIIIDGGTSIV</sequence>
<dbReference type="PROSITE" id="PS00061">
    <property type="entry name" value="ADH_SHORT"/>
    <property type="match status" value="1"/>
</dbReference>
<dbReference type="AlphaFoldDB" id="A0A923HXI0"/>
<dbReference type="GO" id="GO:0016491">
    <property type="term" value="F:oxidoreductase activity"/>
    <property type="evidence" value="ECO:0007669"/>
    <property type="project" value="UniProtKB-KW"/>
</dbReference>
<protein>
    <submittedName>
        <fullName evidence="4">SDR family oxidoreductase</fullName>
    </submittedName>
</protein>
<keyword evidence="5" id="KW-1185">Reference proteome</keyword>